<dbReference type="Proteomes" id="UP000678393">
    <property type="component" value="Unassembled WGS sequence"/>
</dbReference>
<evidence type="ECO:0000313" key="2">
    <source>
        <dbReference type="EMBL" id="CAG5130629.1"/>
    </source>
</evidence>
<dbReference type="Gene3D" id="3.40.50.150">
    <property type="entry name" value="Vaccinia Virus protein VP39"/>
    <property type="match status" value="1"/>
</dbReference>
<dbReference type="EMBL" id="CAJHNH020004146">
    <property type="protein sequence ID" value="CAG5130629.1"/>
    <property type="molecule type" value="Genomic_DNA"/>
</dbReference>
<dbReference type="PANTHER" id="PTHR34203">
    <property type="entry name" value="METHYLTRANSFERASE, FKBM FAMILY PROTEIN"/>
    <property type="match status" value="1"/>
</dbReference>
<protein>
    <recommendedName>
        <fullName evidence="1">Methyltransferase FkbM domain-containing protein</fullName>
    </recommendedName>
</protein>
<dbReference type="SUPFAM" id="SSF53335">
    <property type="entry name" value="S-adenosyl-L-methionine-dependent methyltransferases"/>
    <property type="match status" value="1"/>
</dbReference>
<sequence length="194" mass="22107">MILLDIGCNIGVYTVWVAALGNRVVALDMVGANLHLLQLSLYLNRLGKKVTLINNAVYRDHRTLEAFLGASRLNTSKPFKVQEDQSRTRVRVRTICLNDLVPLLKDQTIYMKMDIENTEHHALACADQLFRHVNIKIVQMEWHRRVPEESKPILNFMAAHGYAASLSSVQLSPVSLVTIRRNIDVFFLKKSAFH</sequence>
<dbReference type="InterPro" id="IPR029063">
    <property type="entry name" value="SAM-dependent_MTases_sf"/>
</dbReference>
<feature type="domain" description="Methyltransferase FkbM" evidence="1">
    <location>
        <begin position="5"/>
        <end position="162"/>
    </location>
</feature>
<comment type="caution">
    <text evidence="2">The sequence shown here is derived from an EMBL/GenBank/DDBJ whole genome shotgun (WGS) entry which is preliminary data.</text>
</comment>
<evidence type="ECO:0000313" key="3">
    <source>
        <dbReference type="Proteomes" id="UP000678393"/>
    </source>
</evidence>
<dbReference type="NCBIfam" id="TIGR01444">
    <property type="entry name" value="fkbM_fam"/>
    <property type="match status" value="1"/>
</dbReference>
<accession>A0A8S3ZMM1</accession>
<reference evidence="2" key="1">
    <citation type="submission" date="2021-04" db="EMBL/GenBank/DDBJ databases">
        <authorList>
            <consortium name="Molecular Ecology Group"/>
        </authorList>
    </citation>
    <scope>NUCLEOTIDE SEQUENCE</scope>
</reference>
<name>A0A8S3ZMM1_9EUPU</name>
<gene>
    <name evidence="2" type="ORF">CUNI_LOCUS16187</name>
</gene>
<proteinExistence type="predicted"/>
<dbReference type="AlphaFoldDB" id="A0A8S3ZMM1"/>
<dbReference type="InterPro" id="IPR006342">
    <property type="entry name" value="FkbM_mtfrase"/>
</dbReference>
<dbReference type="OrthoDB" id="430136at2759"/>
<dbReference type="InterPro" id="IPR052514">
    <property type="entry name" value="SAM-dependent_MTase"/>
</dbReference>
<dbReference type="Pfam" id="PF05050">
    <property type="entry name" value="Methyltransf_21"/>
    <property type="match status" value="1"/>
</dbReference>
<evidence type="ECO:0000259" key="1">
    <source>
        <dbReference type="Pfam" id="PF05050"/>
    </source>
</evidence>
<organism evidence="2 3">
    <name type="scientific">Candidula unifasciata</name>
    <dbReference type="NCBI Taxonomy" id="100452"/>
    <lineage>
        <taxon>Eukaryota</taxon>
        <taxon>Metazoa</taxon>
        <taxon>Spiralia</taxon>
        <taxon>Lophotrochozoa</taxon>
        <taxon>Mollusca</taxon>
        <taxon>Gastropoda</taxon>
        <taxon>Heterobranchia</taxon>
        <taxon>Euthyneura</taxon>
        <taxon>Panpulmonata</taxon>
        <taxon>Eupulmonata</taxon>
        <taxon>Stylommatophora</taxon>
        <taxon>Helicina</taxon>
        <taxon>Helicoidea</taxon>
        <taxon>Geomitridae</taxon>
        <taxon>Candidula</taxon>
    </lineage>
</organism>
<keyword evidence="3" id="KW-1185">Reference proteome</keyword>
<dbReference type="PANTHER" id="PTHR34203:SF15">
    <property type="entry name" value="SLL1173 PROTEIN"/>
    <property type="match status" value="1"/>
</dbReference>